<feature type="region of interest" description="Disordered" evidence="2">
    <location>
        <begin position="454"/>
        <end position="521"/>
    </location>
</feature>
<feature type="domain" description="RING-type" evidence="4">
    <location>
        <begin position="339"/>
        <end position="382"/>
    </location>
</feature>
<dbReference type="InterPro" id="IPR051826">
    <property type="entry name" value="E3_ubiquitin-ligase_domain"/>
</dbReference>
<evidence type="ECO:0000313" key="5">
    <source>
        <dbReference type="EMBL" id="KAK0618401.1"/>
    </source>
</evidence>
<proteinExistence type="predicted"/>
<sequence length="536" mass="59496">MSMSVEEIRNVVLLLSNPAWKGVGTIPSTVIRNITALSSRFAFSTRFTENITVLASKYAGTTNGRIQGLLYVPDILSGDPCAALVAPHVPDTAARRADLPPANYNLIAIVPWVSAECSQTYLTSARKDPIRGMIFYQPDNTTSTPPPPDDPVWDLQDEGRWRTQSGYPIYAVSGQAGHQMMYQLSLYSGDLDTVPFGQNISDYYNPDPNDYVRVWTELVVTTPSTLPGIWVYILIIAGVLLAIIGGTSFMMHFAQSRRRAALKRRVIAGQVNLEGLGIKRLTVPMEHIQTFPLPRRSSRDPLDGVADKTTITRVATISEKGLSNPSAAFAIATDYQPVCAVCLEPYQNRVTVIRELPCGHIFHPECIDEFLHEVSSLCPLCKASMLPKGYCPKITNIMVRREHAVRRLRERIVVEESFDETITTNRGADGGGGGMKRRGWGNIIKYRMFGATNITPTSSTSTELQTHPQPRLIEESQLPPLPLSQHRSDASGRESPTDLARKRMRELAGAELDDDGEEEAQLTRWKRVRNKVFPGF</sequence>
<organism evidence="5 6">
    <name type="scientific">Bombardia bombarda</name>
    <dbReference type="NCBI Taxonomy" id="252184"/>
    <lineage>
        <taxon>Eukaryota</taxon>
        <taxon>Fungi</taxon>
        <taxon>Dikarya</taxon>
        <taxon>Ascomycota</taxon>
        <taxon>Pezizomycotina</taxon>
        <taxon>Sordariomycetes</taxon>
        <taxon>Sordariomycetidae</taxon>
        <taxon>Sordariales</taxon>
        <taxon>Lasiosphaeriaceae</taxon>
        <taxon>Bombardia</taxon>
    </lineage>
</organism>
<dbReference type="PANTHER" id="PTHR22765">
    <property type="entry name" value="RING FINGER AND PROTEASE ASSOCIATED DOMAIN-CONTAINING"/>
    <property type="match status" value="1"/>
</dbReference>
<comment type="caution">
    <text evidence="5">The sequence shown here is derived from an EMBL/GenBank/DDBJ whole genome shotgun (WGS) entry which is preliminary data.</text>
</comment>
<dbReference type="Pfam" id="PF13639">
    <property type="entry name" value="zf-RING_2"/>
    <property type="match status" value="1"/>
</dbReference>
<dbReference type="GO" id="GO:0006511">
    <property type="term" value="P:ubiquitin-dependent protein catabolic process"/>
    <property type="evidence" value="ECO:0007669"/>
    <property type="project" value="TreeGrafter"/>
</dbReference>
<dbReference type="AlphaFoldDB" id="A0AA39WMZ9"/>
<dbReference type="GO" id="GO:0005737">
    <property type="term" value="C:cytoplasm"/>
    <property type="evidence" value="ECO:0007669"/>
    <property type="project" value="TreeGrafter"/>
</dbReference>
<keyword evidence="1" id="KW-0479">Metal-binding</keyword>
<feature type="compositionally biased region" description="Polar residues" evidence="2">
    <location>
        <begin position="454"/>
        <end position="468"/>
    </location>
</feature>
<evidence type="ECO:0000256" key="2">
    <source>
        <dbReference type="SAM" id="MobiDB-lite"/>
    </source>
</evidence>
<keyword evidence="6" id="KW-1185">Reference proteome</keyword>
<keyword evidence="3" id="KW-1133">Transmembrane helix</keyword>
<feature type="transmembrane region" description="Helical" evidence="3">
    <location>
        <begin position="229"/>
        <end position="254"/>
    </location>
</feature>
<feature type="compositionally biased region" description="Basic and acidic residues" evidence="2">
    <location>
        <begin position="486"/>
        <end position="508"/>
    </location>
</feature>
<name>A0AA39WMZ9_9PEZI</name>
<gene>
    <name evidence="5" type="ORF">B0T17DRAFT_592190</name>
</gene>
<dbReference type="SMART" id="SM00184">
    <property type="entry name" value="RING"/>
    <property type="match status" value="1"/>
</dbReference>
<evidence type="ECO:0000256" key="1">
    <source>
        <dbReference type="PROSITE-ProRule" id="PRU00175"/>
    </source>
</evidence>
<reference evidence="5" key="1">
    <citation type="submission" date="2023-06" db="EMBL/GenBank/DDBJ databases">
        <title>Genome-scale phylogeny and comparative genomics of the fungal order Sordariales.</title>
        <authorList>
            <consortium name="Lawrence Berkeley National Laboratory"/>
            <person name="Hensen N."/>
            <person name="Bonometti L."/>
            <person name="Westerberg I."/>
            <person name="Brannstrom I.O."/>
            <person name="Guillou S."/>
            <person name="Cros-Aarteil S."/>
            <person name="Calhoun S."/>
            <person name="Haridas S."/>
            <person name="Kuo A."/>
            <person name="Mondo S."/>
            <person name="Pangilinan J."/>
            <person name="Riley R."/>
            <person name="LaButti K."/>
            <person name="Andreopoulos B."/>
            <person name="Lipzen A."/>
            <person name="Chen C."/>
            <person name="Yanf M."/>
            <person name="Daum C."/>
            <person name="Ng V."/>
            <person name="Clum A."/>
            <person name="Steindorff A."/>
            <person name="Ohm R."/>
            <person name="Martin F."/>
            <person name="Silar P."/>
            <person name="Natvig D."/>
            <person name="Lalanne C."/>
            <person name="Gautier V."/>
            <person name="Ament-velasquez S.L."/>
            <person name="Kruys A."/>
            <person name="Hutchinson M.I."/>
            <person name="Powell A.J."/>
            <person name="Barry K."/>
            <person name="Miller A.N."/>
            <person name="Grigoriev I.V."/>
            <person name="Debuchy R."/>
            <person name="Gladieux P."/>
            <person name="Thoren M.H."/>
            <person name="Johannesson H."/>
        </authorList>
    </citation>
    <scope>NUCLEOTIDE SEQUENCE</scope>
    <source>
        <strain evidence="5">SMH3391-2</strain>
    </source>
</reference>
<dbReference type="InterPro" id="IPR001841">
    <property type="entry name" value="Znf_RING"/>
</dbReference>
<dbReference type="PANTHER" id="PTHR22765:SF413">
    <property type="entry name" value="FINGER DOMAIN PROTEIN, PUTATIVE (AFU_ORTHOLOGUE AFUA_1G04600)-RELATED"/>
    <property type="match status" value="1"/>
</dbReference>
<dbReference type="EMBL" id="JAULSR010000005">
    <property type="protein sequence ID" value="KAK0618401.1"/>
    <property type="molecule type" value="Genomic_DNA"/>
</dbReference>
<evidence type="ECO:0000259" key="4">
    <source>
        <dbReference type="PROSITE" id="PS50089"/>
    </source>
</evidence>
<dbReference type="GO" id="GO:0008270">
    <property type="term" value="F:zinc ion binding"/>
    <property type="evidence" value="ECO:0007669"/>
    <property type="project" value="UniProtKB-KW"/>
</dbReference>
<evidence type="ECO:0000256" key="3">
    <source>
        <dbReference type="SAM" id="Phobius"/>
    </source>
</evidence>
<evidence type="ECO:0000313" key="6">
    <source>
        <dbReference type="Proteomes" id="UP001174934"/>
    </source>
</evidence>
<accession>A0AA39WMZ9</accession>
<protein>
    <recommendedName>
        <fullName evidence="4">RING-type domain-containing protein</fullName>
    </recommendedName>
</protein>
<keyword evidence="1" id="KW-0862">Zinc</keyword>
<dbReference type="SUPFAM" id="SSF57850">
    <property type="entry name" value="RING/U-box"/>
    <property type="match status" value="1"/>
</dbReference>
<dbReference type="GO" id="GO:0061630">
    <property type="term" value="F:ubiquitin protein ligase activity"/>
    <property type="evidence" value="ECO:0007669"/>
    <property type="project" value="TreeGrafter"/>
</dbReference>
<keyword evidence="1" id="KW-0863">Zinc-finger</keyword>
<dbReference type="InterPro" id="IPR013083">
    <property type="entry name" value="Znf_RING/FYVE/PHD"/>
</dbReference>
<dbReference type="CDD" id="cd16473">
    <property type="entry name" value="RING-H2_RNF103"/>
    <property type="match status" value="1"/>
</dbReference>
<feature type="compositionally biased region" description="Acidic residues" evidence="2">
    <location>
        <begin position="511"/>
        <end position="520"/>
    </location>
</feature>
<dbReference type="PROSITE" id="PS50089">
    <property type="entry name" value="ZF_RING_2"/>
    <property type="match status" value="1"/>
</dbReference>
<dbReference type="Proteomes" id="UP001174934">
    <property type="component" value="Unassembled WGS sequence"/>
</dbReference>
<dbReference type="Gene3D" id="3.30.40.10">
    <property type="entry name" value="Zinc/RING finger domain, C3HC4 (zinc finger)"/>
    <property type="match status" value="1"/>
</dbReference>
<keyword evidence="3" id="KW-0472">Membrane</keyword>
<keyword evidence="3" id="KW-0812">Transmembrane</keyword>